<dbReference type="SMART" id="SM00132">
    <property type="entry name" value="LIM"/>
    <property type="match status" value="2"/>
</dbReference>
<evidence type="ECO:0000256" key="4">
    <source>
        <dbReference type="SAM" id="MobiDB-lite"/>
    </source>
</evidence>
<accession>A0A168T750</accession>
<reference evidence="6" key="1">
    <citation type="submission" date="2016-04" db="EMBL/GenBank/DDBJ databases">
        <authorList>
            <person name="Evans L.H."/>
            <person name="Alamgir A."/>
            <person name="Owens N."/>
            <person name="Weber N.D."/>
            <person name="Virtaneva K."/>
            <person name="Barbian K."/>
            <person name="Babar A."/>
            <person name="Rosenke K."/>
        </authorList>
    </citation>
    <scope>NUCLEOTIDE SEQUENCE [LARGE SCALE GENOMIC DNA]</scope>
    <source>
        <strain evidence="6">CBS 101.48</strain>
    </source>
</reference>
<dbReference type="InterPro" id="IPR036280">
    <property type="entry name" value="Multihaem_cyt_sf"/>
</dbReference>
<evidence type="ECO:0000313" key="7">
    <source>
        <dbReference type="Proteomes" id="UP000078561"/>
    </source>
</evidence>
<dbReference type="GO" id="GO:0046872">
    <property type="term" value="F:metal ion binding"/>
    <property type="evidence" value="ECO:0007669"/>
    <property type="project" value="UniProtKB-KW"/>
</dbReference>
<dbReference type="Proteomes" id="UP000078561">
    <property type="component" value="Unassembled WGS sequence"/>
</dbReference>
<dbReference type="Gene3D" id="2.10.110.10">
    <property type="entry name" value="Cysteine Rich Protein"/>
    <property type="match status" value="2"/>
</dbReference>
<evidence type="ECO:0000256" key="3">
    <source>
        <dbReference type="PROSITE-ProRule" id="PRU00125"/>
    </source>
</evidence>
<dbReference type="EMBL" id="LT555144">
    <property type="protein sequence ID" value="SAM09588.1"/>
    <property type="molecule type" value="Genomic_DNA"/>
</dbReference>
<evidence type="ECO:0000259" key="5">
    <source>
        <dbReference type="PROSITE" id="PS50023"/>
    </source>
</evidence>
<proteinExistence type="predicted"/>
<dbReference type="PROSITE" id="PS00478">
    <property type="entry name" value="LIM_DOMAIN_1"/>
    <property type="match status" value="1"/>
</dbReference>
<keyword evidence="2 3" id="KW-0862">Zinc</keyword>
<dbReference type="PROSITE" id="PS50023">
    <property type="entry name" value="LIM_DOMAIN_2"/>
    <property type="match status" value="2"/>
</dbReference>
<dbReference type="AlphaFoldDB" id="A0A168T750"/>
<keyword evidence="3" id="KW-0440">LIM domain</keyword>
<dbReference type="InterPro" id="IPR001781">
    <property type="entry name" value="Znf_LIM"/>
</dbReference>
<organism evidence="6">
    <name type="scientific">Absidia glauca</name>
    <name type="common">Pin mould</name>
    <dbReference type="NCBI Taxonomy" id="4829"/>
    <lineage>
        <taxon>Eukaryota</taxon>
        <taxon>Fungi</taxon>
        <taxon>Fungi incertae sedis</taxon>
        <taxon>Mucoromycota</taxon>
        <taxon>Mucoromycotina</taxon>
        <taxon>Mucoromycetes</taxon>
        <taxon>Mucorales</taxon>
        <taxon>Cunninghamellaceae</taxon>
        <taxon>Absidia</taxon>
    </lineage>
</organism>
<feature type="domain" description="LIM zinc-binding" evidence="5">
    <location>
        <begin position="144"/>
        <end position="211"/>
    </location>
</feature>
<feature type="domain" description="LIM zinc-binding" evidence="5">
    <location>
        <begin position="13"/>
        <end position="85"/>
    </location>
</feature>
<keyword evidence="1 3" id="KW-0479">Metal-binding</keyword>
<dbReference type="STRING" id="4829.A0A168T750"/>
<evidence type="ECO:0000256" key="1">
    <source>
        <dbReference type="ARBA" id="ARBA00022723"/>
    </source>
</evidence>
<dbReference type="OrthoDB" id="1112565at2759"/>
<feature type="region of interest" description="Disordered" evidence="4">
    <location>
        <begin position="105"/>
        <end position="124"/>
    </location>
</feature>
<keyword evidence="7" id="KW-1185">Reference proteome</keyword>
<sequence length="217" mass="24554">MALCVGISPSDEKSCHVCDQAIDDRYLNIHLFVLHPECFRCTSCQVEIKPASLYYLHHQDKGLDQTKLSNHQIHCSTCHTPNTEKEWQIVPQPQQVQYPTKQLTYHPASQPHTPVSSPFDKVQPSDLMGSKKYGTNRPQFGTVKVCPGCTDRITSVHDERTGPRAAKWHRQCLVCCSCQKVLDSSAKVHQDSDTDRLVPSCTTCLVITKKEYESKEE</sequence>
<dbReference type="SUPFAM" id="SSF48695">
    <property type="entry name" value="Multiheme cytochromes"/>
    <property type="match status" value="1"/>
</dbReference>
<name>A0A168T750_ABSGL</name>
<evidence type="ECO:0000256" key="2">
    <source>
        <dbReference type="ARBA" id="ARBA00022833"/>
    </source>
</evidence>
<gene>
    <name evidence="6" type="primary">ABSGL_15284.1 scaffold 16333</name>
</gene>
<dbReference type="InParanoid" id="A0A168T750"/>
<protein>
    <recommendedName>
        <fullName evidence="5">LIM zinc-binding domain-containing protein</fullName>
    </recommendedName>
</protein>
<dbReference type="Pfam" id="PF00412">
    <property type="entry name" value="LIM"/>
    <property type="match status" value="2"/>
</dbReference>
<evidence type="ECO:0000313" key="6">
    <source>
        <dbReference type="EMBL" id="SAM09588.1"/>
    </source>
</evidence>